<accession>A0A9W5TE84</accession>
<dbReference type="GO" id="GO:0003724">
    <property type="term" value="F:RNA helicase activity"/>
    <property type="evidence" value="ECO:0007669"/>
    <property type="project" value="TreeGrafter"/>
</dbReference>
<dbReference type="Gene3D" id="3.40.50.300">
    <property type="entry name" value="P-loop containing nucleotide triphosphate hydrolases"/>
    <property type="match status" value="2"/>
</dbReference>
<dbReference type="InterPro" id="IPR001650">
    <property type="entry name" value="Helicase_C-like"/>
</dbReference>
<organism evidence="7 8">
    <name type="scientific">Babesia ovis</name>
    <dbReference type="NCBI Taxonomy" id="5869"/>
    <lineage>
        <taxon>Eukaryota</taxon>
        <taxon>Sar</taxon>
        <taxon>Alveolata</taxon>
        <taxon>Apicomplexa</taxon>
        <taxon>Aconoidasida</taxon>
        <taxon>Piroplasmida</taxon>
        <taxon>Babesiidae</taxon>
        <taxon>Babesia</taxon>
    </lineage>
</organism>
<keyword evidence="2" id="KW-0378">Hydrolase</keyword>
<dbReference type="GO" id="GO:0005829">
    <property type="term" value="C:cytosol"/>
    <property type="evidence" value="ECO:0007669"/>
    <property type="project" value="TreeGrafter"/>
</dbReference>
<dbReference type="InterPro" id="IPR027417">
    <property type="entry name" value="P-loop_NTPase"/>
</dbReference>
<dbReference type="Proteomes" id="UP001057455">
    <property type="component" value="Unassembled WGS sequence"/>
</dbReference>
<dbReference type="Pfam" id="PF00270">
    <property type="entry name" value="DEAD"/>
    <property type="match status" value="1"/>
</dbReference>
<keyword evidence="3 7" id="KW-0347">Helicase</keyword>
<comment type="caution">
    <text evidence="7">The sequence shown here is derived from an EMBL/GenBank/DDBJ whole genome shotgun (WGS) entry which is preliminary data.</text>
</comment>
<dbReference type="CDD" id="cd18787">
    <property type="entry name" value="SF2_C_DEAD"/>
    <property type="match status" value="1"/>
</dbReference>
<dbReference type="SUPFAM" id="SSF52540">
    <property type="entry name" value="P-loop containing nucleoside triphosphate hydrolases"/>
    <property type="match status" value="1"/>
</dbReference>
<evidence type="ECO:0000256" key="2">
    <source>
        <dbReference type="ARBA" id="ARBA00022801"/>
    </source>
</evidence>
<dbReference type="InterPro" id="IPR050079">
    <property type="entry name" value="DEAD_box_RNA_helicase"/>
</dbReference>
<reference evidence="7" key="1">
    <citation type="submission" date="2019-12" db="EMBL/GenBank/DDBJ databases">
        <title>Genome sequence of Babesia ovis.</title>
        <authorList>
            <person name="Yamagishi J."/>
            <person name="Sevinc F."/>
            <person name="Xuan X."/>
        </authorList>
    </citation>
    <scope>NUCLEOTIDE SEQUENCE</scope>
    <source>
        <strain evidence="7">Selcuk</strain>
    </source>
</reference>
<dbReference type="PANTHER" id="PTHR47959:SF1">
    <property type="entry name" value="ATP-DEPENDENT RNA HELICASE DBPA"/>
    <property type="match status" value="1"/>
</dbReference>
<evidence type="ECO:0000259" key="5">
    <source>
        <dbReference type="PROSITE" id="PS51192"/>
    </source>
</evidence>
<dbReference type="PANTHER" id="PTHR47959">
    <property type="entry name" value="ATP-DEPENDENT RNA HELICASE RHLE-RELATED"/>
    <property type="match status" value="1"/>
</dbReference>
<dbReference type="AlphaFoldDB" id="A0A9W5TE84"/>
<evidence type="ECO:0000259" key="6">
    <source>
        <dbReference type="PROSITE" id="PS51194"/>
    </source>
</evidence>
<protein>
    <submittedName>
        <fullName evidence="7">DEAD DEAH box helicase domain-containing protein</fullName>
    </submittedName>
</protein>
<dbReference type="EMBL" id="BLIY01000014">
    <property type="protein sequence ID" value="GFE54324.1"/>
    <property type="molecule type" value="Genomic_DNA"/>
</dbReference>
<keyword evidence="8" id="KW-1185">Reference proteome</keyword>
<dbReference type="GO" id="GO:0005524">
    <property type="term" value="F:ATP binding"/>
    <property type="evidence" value="ECO:0007669"/>
    <property type="project" value="UniProtKB-KW"/>
</dbReference>
<proteinExistence type="predicted"/>
<dbReference type="PROSITE" id="PS51192">
    <property type="entry name" value="HELICASE_ATP_BIND_1"/>
    <property type="match status" value="1"/>
</dbReference>
<evidence type="ECO:0000256" key="1">
    <source>
        <dbReference type="ARBA" id="ARBA00022741"/>
    </source>
</evidence>
<feature type="domain" description="Helicase C-terminal" evidence="6">
    <location>
        <begin position="308"/>
        <end position="454"/>
    </location>
</feature>
<keyword evidence="4" id="KW-0067">ATP-binding</keyword>
<evidence type="ECO:0000256" key="3">
    <source>
        <dbReference type="ARBA" id="ARBA00022806"/>
    </source>
</evidence>
<evidence type="ECO:0000313" key="7">
    <source>
        <dbReference type="EMBL" id="GFE54324.1"/>
    </source>
</evidence>
<dbReference type="Pfam" id="PF00271">
    <property type="entry name" value="Helicase_C"/>
    <property type="match status" value="1"/>
</dbReference>
<name>A0A9W5TE84_BABOV</name>
<dbReference type="GO" id="GO:0003676">
    <property type="term" value="F:nucleic acid binding"/>
    <property type="evidence" value="ECO:0007669"/>
    <property type="project" value="InterPro"/>
</dbReference>
<sequence>MDTLKLTQPDEFQNEIIMWINGYTKCAGGVLKQYGDGPIEDSMGSASSKVALVVGGTQSGKTVGYLLPLCDMVNLERQDIDGIGNNREEYRNKLILHKSIRSNRSGNGTQLPKVQGLPKFDWNCLITPMAIVLVPHREMGLKIFDMCSKMQLRARLFAGGLGYKKQSSFTGGHTTVAKHRDNIDVVIATPEMLLRVLHGGYDDARIDIKYLRYLIMEEADLLSEGFYLEQVNELLNMIYSHQLRTLCVTATKTDALMNHIQHAHLEGKADLLGRISITHPKSHTVGEEVKQVFTAIAQGDPVDRLLETFDELNVKAGSGGPKTVVFCNTVKCCKFLEHTLKDRGYKTVSLHGEMGYEQRSKSMEEFDTQSNVLIATNFASRGAINTEVDHVVSFDFPNNVADYLHRAARVSTNGTVNTFFAKKHLPMLKNIQKINTVDHRIEYRNVSARVAKILQLQLEWDAKVLRRNKKLMKGGRKALKLPPRRNILSPANKKVMKRFYLKQKAVKKVQFLQKHGRLRKGYGLPKWPDRAVEASDSQEFVRMQRSMDGFLQVIPKRRSRIRTFTEQGGYDKDAMPIENAPTYQEETKLKPRKHHRNTHF</sequence>
<dbReference type="GO" id="GO:0016787">
    <property type="term" value="F:hydrolase activity"/>
    <property type="evidence" value="ECO:0007669"/>
    <property type="project" value="UniProtKB-KW"/>
</dbReference>
<gene>
    <name evidence="7" type="ORF">BaOVIS_017280</name>
</gene>
<evidence type="ECO:0000313" key="8">
    <source>
        <dbReference type="Proteomes" id="UP001057455"/>
    </source>
</evidence>
<dbReference type="SMART" id="SM00487">
    <property type="entry name" value="DEXDc"/>
    <property type="match status" value="1"/>
</dbReference>
<dbReference type="InterPro" id="IPR011545">
    <property type="entry name" value="DEAD/DEAH_box_helicase_dom"/>
</dbReference>
<keyword evidence="1" id="KW-0547">Nucleotide-binding</keyword>
<dbReference type="SMART" id="SM00490">
    <property type="entry name" value="HELICc"/>
    <property type="match status" value="1"/>
</dbReference>
<dbReference type="InterPro" id="IPR014001">
    <property type="entry name" value="Helicase_ATP-bd"/>
</dbReference>
<evidence type="ECO:0000256" key="4">
    <source>
        <dbReference type="ARBA" id="ARBA00022840"/>
    </source>
</evidence>
<dbReference type="OrthoDB" id="10256233at2759"/>
<dbReference type="PROSITE" id="PS51194">
    <property type="entry name" value="HELICASE_CTER"/>
    <property type="match status" value="1"/>
</dbReference>
<feature type="domain" description="Helicase ATP-binding" evidence="5">
    <location>
        <begin position="42"/>
        <end position="270"/>
    </location>
</feature>